<evidence type="ECO:0000259" key="10">
    <source>
        <dbReference type="Pfam" id="PF00535"/>
    </source>
</evidence>
<comment type="caution">
    <text evidence="11">The sequence shown here is derived from an EMBL/GenBank/DDBJ whole genome shotgun (WGS) entry which is preliminary data.</text>
</comment>
<evidence type="ECO:0000256" key="4">
    <source>
        <dbReference type="ARBA" id="ARBA00022679"/>
    </source>
</evidence>
<dbReference type="InterPro" id="IPR001173">
    <property type="entry name" value="Glyco_trans_2-like"/>
</dbReference>
<dbReference type="SUPFAM" id="SSF53448">
    <property type="entry name" value="Nucleotide-diphospho-sugar transferases"/>
    <property type="match status" value="1"/>
</dbReference>
<keyword evidence="7 9" id="KW-0472">Membrane</keyword>
<evidence type="ECO:0000256" key="1">
    <source>
        <dbReference type="ARBA" id="ARBA00004651"/>
    </source>
</evidence>
<dbReference type="EMBL" id="JAAXYO010000085">
    <property type="protein sequence ID" value="MBU2787856.1"/>
    <property type="molecule type" value="Genomic_DNA"/>
</dbReference>
<dbReference type="Proteomes" id="UP001197378">
    <property type="component" value="Unassembled WGS sequence"/>
</dbReference>
<evidence type="ECO:0000256" key="6">
    <source>
        <dbReference type="ARBA" id="ARBA00022989"/>
    </source>
</evidence>
<evidence type="ECO:0000256" key="2">
    <source>
        <dbReference type="ARBA" id="ARBA00022475"/>
    </source>
</evidence>
<dbReference type="PANTHER" id="PTHR48090">
    <property type="entry name" value="UNDECAPRENYL-PHOSPHATE 4-DEOXY-4-FORMAMIDO-L-ARABINOSE TRANSFERASE-RELATED"/>
    <property type="match status" value="1"/>
</dbReference>
<keyword evidence="6 9" id="KW-1133">Transmembrane helix</keyword>
<evidence type="ECO:0000256" key="9">
    <source>
        <dbReference type="SAM" id="Phobius"/>
    </source>
</evidence>
<evidence type="ECO:0000256" key="7">
    <source>
        <dbReference type="ARBA" id="ARBA00023136"/>
    </source>
</evidence>
<evidence type="ECO:0000313" key="11">
    <source>
        <dbReference type="EMBL" id="MBU2787856.1"/>
    </source>
</evidence>
<proteinExistence type="inferred from homology"/>
<feature type="transmembrane region" description="Helical" evidence="9">
    <location>
        <begin position="279"/>
        <end position="304"/>
    </location>
</feature>
<comment type="similarity">
    <text evidence="8">Belongs to the glycosyltransferase 2 family. GtrB subfamily.</text>
</comment>
<dbReference type="Pfam" id="PF00535">
    <property type="entry name" value="Glycos_transf_2"/>
    <property type="match status" value="1"/>
</dbReference>
<keyword evidence="3" id="KW-0328">Glycosyltransferase</keyword>
<evidence type="ECO:0000313" key="12">
    <source>
        <dbReference type="Proteomes" id="UP001197378"/>
    </source>
</evidence>
<dbReference type="FunFam" id="3.90.550.10:FF:000079">
    <property type="entry name" value="Probable glycosyl transferase"/>
    <property type="match status" value="1"/>
</dbReference>
<evidence type="ECO:0000256" key="8">
    <source>
        <dbReference type="ARBA" id="ARBA00038152"/>
    </source>
</evidence>
<sequence>MESENIPLKNEKKQENELYRISVVIPCYNESANISSLFDRTQAVLQKLAQRWEIVFVNDGSSDDTLLQLLALRDRDDRVTIINLSRNFGKEAALSAGLDHATGDVAIPLDADLQDPPELIQPLFAKFLEGYDVVNAVRQRRLGESYAKRMSSFLFYRVLNRMSTIEIPHDAGDCRLLSRKVLEALKCLPERRRYMKGLFAWTGFKTTSIYYQRDARQNGRSSWNYWRLWQLALEGITSFSHVPLQLASYMGIMIAFTSFLYAIYLIIETICCGNSVKGYPSLMVTILFLGGVQLIALGMLGEYISRIYEESKQRPLYLIQDSWINDTDNERKNQ</sequence>
<keyword evidence="2" id="KW-1003">Cell membrane</keyword>
<protein>
    <submittedName>
        <fullName evidence="11">Glycosyltransferase family 2 protein</fullName>
    </submittedName>
</protein>
<keyword evidence="4" id="KW-0808">Transferase</keyword>
<feature type="domain" description="Glycosyltransferase 2-like" evidence="10">
    <location>
        <begin position="22"/>
        <end position="184"/>
    </location>
</feature>
<gene>
    <name evidence="11" type="ORF">HFQ13_06510</name>
</gene>
<dbReference type="GO" id="GO:0016757">
    <property type="term" value="F:glycosyltransferase activity"/>
    <property type="evidence" value="ECO:0007669"/>
    <property type="project" value="UniProtKB-KW"/>
</dbReference>
<dbReference type="AlphaFoldDB" id="A0AAE2YPZ5"/>
<accession>A0AAE2YPZ5</accession>
<reference evidence="11" key="1">
    <citation type="journal article" date="2021" name="ISME J.">
        <title>Genomic evolution of the class Acidithiobacillia: deep-branching Proteobacteria living in extreme acidic conditions.</title>
        <authorList>
            <person name="Moya-Beltran A."/>
            <person name="Beard S."/>
            <person name="Rojas-Villalobos C."/>
            <person name="Issotta F."/>
            <person name="Gallardo Y."/>
            <person name="Ulloa R."/>
            <person name="Giaveno A."/>
            <person name="Degli Esposti M."/>
            <person name="Johnson D.B."/>
            <person name="Quatrini R."/>
        </authorList>
    </citation>
    <scope>NUCLEOTIDE SEQUENCE</scope>
    <source>
        <strain evidence="11">VAN18-1</strain>
    </source>
</reference>
<organism evidence="11 12">
    <name type="scientific">Igneacidithiobacillus copahuensis</name>
    <dbReference type="NCBI Taxonomy" id="2724909"/>
    <lineage>
        <taxon>Bacteria</taxon>
        <taxon>Pseudomonadati</taxon>
        <taxon>Pseudomonadota</taxon>
        <taxon>Acidithiobacillia</taxon>
        <taxon>Acidithiobacillales</taxon>
        <taxon>Acidithiobacillaceae</taxon>
        <taxon>Igneacidithiobacillus</taxon>
    </lineage>
</organism>
<dbReference type="GO" id="GO:0005886">
    <property type="term" value="C:plasma membrane"/>
    <property type="evidence" value="ECO:0007669"/>
    <property type="project" value="UniProtKB-SubCell"/>
</dbReference>
<dbReference type="CDD" id="cd04187">
    <property type="entry name" value="DPM1_like_bac"/>
    <property type="match status" value="1"/>
</dbReference>
<dbReference type="Gene3D" id="3.90.550.10">
    <property type="entry name" value="Spore Coat Polysaccharide Biosynthesis Protein SpsA, Chain A"/>
    <property type="match status" value="1"/>
</dbReference>
<evidence type="ECO:0000256" key="5">
    <source>
        <dbReference type="ARBA" id="ARBA00022692"/>
    </source>
</evidence>
<dbReference type="PANTHER" id="PTHR48090:SF1">
    <property type="entry name" value="PROPHAGE BACTOPRENOL GLUCOSYL TRANSFERASE HOMOLOG"/>
    <property type="match status" value="1"/>
</dbReference>
<keyword evidence="5 9" id="KW-0812">Transmembrane</keyword>
<dbReference type="InterPro" id="IPR050256">
    <property type="entry name" value="Glycosyltransferase_2"/>
</dbReference>
<feature type="transmembrane region" description="Helical" evidence="9">
    <location>
        <begin position="246"/>
        <end position="267"/>
    </location>
</feature>
<keyword evidence="12" id="KW-1185">Reference proteome</keyword>
<name>A0AAE2YPZ5_9PROT</name>
<comment type="subcellular location">
    <subcellularLocation>
        <location evidence="1">Cell membrane</location>
        <topology evidence="1">Multi-pass membrane protein</topology>
    </subcellularLocation>
</comment>
<dbReference type="RefSeq" id="WP_215870782.1">
    <property type="nucleotide sequence ID" value="NZ_JAAXYO010000085.1"/>
</dbReference>
<dbReference type="InterPro" id="IPR029044">
    <property type="entry name" value="Nucleotide-diphossugar_trans"/>
</dbReference>
<evidence type="ECO:0000256" key="3">
    <source>
        <dbReference type="ARBA" id="ARBA00022676"/>
    </source>
</evidence>